<evidence type="ECO:0000313" key="2">
    <source>
        <dbReference type="Proteomes" id="UP001281147"/>
    </source>
</evidence>
<organism evidence="1 2">
    <name type="scientific">Vermiconidia calcicola</name>
    <dbReference type="NCBI Taxonomy" id="1690605"/>
    <lineage>
        <taxon>Eukaryota</taxon>
        <taxon>Fungi</taxon>
        <taxon>Dikarya</taxon>
        <taxon>Ascomycota</taxon>
        <taxon>Pezizomycotina</taxon>
        <taxon>Dothideomycetes</taxon>
        <taxon>Dothideomycetidae</taxon>
        <taxon>Mycosphaerellales</taxon>
        <taxon>Extremaceae</taxon>
        <taxon>Vermiconidia</taxon>
    </lineage>
</organism>
<keyword evidence="2" id="KW-1185">Reference proteome</keyword>
<accession>A0ACC3MMB4</accession>
<reference evidence="1" key="1">
    <citation type="submission" date="2023-07" db="EMBL/GenBank/DDBJ databases">
        <title>Black Yeasts Isolated from many extreme environments.</title>
        <authorList>
            <person name="Coleine C."/>
            <person name="Stajich J.E."/>
            <person name="Selbmann L."/>
        </authorList>
    </citation>
    <scope>NUCLEOTIDE SEQUENCE</scope>
    <source>
        <strain evidence="1">CCFEE 5714</strain>
    </source>
</reference>
<dbReference type="Proteomes" id="UP001281147">
    <property type="component" value="Unassembled WGS sequence"/>
</dbReference>
<evidence type="ECO:0000313" key="1">
    <source>
        <dbReference type="EMBL" id="KAK3699049.1"/>
    </source>
</evidence>
<protein>
    <submittedName>
        <fullName evidence="1">Uncharacterized protein</fullName>
    </submittedName>
</protein>
<comment type="caution">
    <text evidence="1">The sequence shown here is derived from an EMBL/GenBank/DDBJ whole genome shotgun (WGS) entry which is preliminary data.</text>
</comment>
<sequence length="63" mass="6708">METIPIDPKGDVCFVLNAADENKVGFVVSSKVLTLASDVFSAMLSPHFREGDALLLSVANVDL</sequence>
<gene>
    <name evidence="1" type="ORF">LTR37_016653</name>
</gene>
<dbReference type="EMBL" id="JAUTXU010000202">
    <property type="protein sequence ID" value="KAK3699049.1"/>
    <property type="molecule type" value="Genomic_DNA"/>
</dbReference>
<name>A0ACC3MMB4_9PEZI</name>
<proteinExistence type="predicted"/>